<reference evidence="2 3" key="1">
    <citation type="submission" date="2018-06" db="EMBL/GenBank/DDBJ databases">
        <authorList>
            <consortium name="Pathogen Informatics"/>
            <person name="Doyle S."/>
        </authorList>
    </citation>
    <scope>NUCLEOTIDE SEQUENCE [LARGE SCALE GENOMIC DNA]</scope>
    <source>
        <strain evidence="2 3">NCTC11460</strain>
    </source>
</reference>
<evidence type="ECO:0000256" key="1">
    <source>
        <dbReference type="SAM" id="Coils"/>
    </source>
</evidence>
<organism evidence="2 3">
    <name type="scientific">Peptostreptococcus anaerobius</name>
    <dbReference type="NCBI Taxonomy" id="1261"/>
    <lineage>
        <taxon>Bacteria</taxon>
        <taxon>Bacillati</taxon>
        <taxon>Bacillota</taxon>
        <taxon>Clostridia</taxon>
        <taxon>Peptostreptococcales</taxon>
        <taxon>Peptostreptococcaceae</taxon>
        <taxon>Peptostreptococcus</taxon>
    </lineage>
</organism>
<dbReference type="Proteomes" id="UP000255101">
    <property type="component" value="Unassembled WGS sequence"/>
</dbReference>
<feature type="coiled-coil region" evidence="1">
    <location>
        <begin position="34"/>
        <end position="61"/>
    </location>
</feature>
<sequence length="67" mass="7989">MELPYKLQVIAVEYAIEYIESEMYTINRYGFASANSSEDYKNALQGRLNSLKQEYKQLKRWLESEED</sequence>
<evidence type="ECO:0000313" key="2">
    <source>
        <dbReference type="EMBL" id="SUB62108.1"/>
    </source>
</evidence>
<proteinExistence type="predicted"/>
<protein>
    <submittedName>
        <fullName evidence="2">Uncharacterized protein</fullName>
    </submittedName>
</protein>
<gene>
    <name evidence="2" type="ORF">NCTC11460_02116</name>
</gene>
<keyword evidence="1" id="KW-0175">Coiled coil</keyword>
<evidence type="ECO:0000313" key="3">
    <source>
        <dbReference type="Proteomes" id="UP000255101"/>
    </source>
</evidence>
<dbReference type="AlphaFoldDB" id="A0A379CIQ3"/>
<dbReference type="RefSeq" id="WP_019595712.1">
    <property type="nucleotide sequence ID" value="NZ_FOVA01000025.1"/>
</dbReference>
<name>A0A379CIQ3_9FIRM</name>
<dbReference type="EMBL" id="UGTB01000004">
    <property type="protein sequence ID" value="SUB62108.1"/>
    <property type="molecule type" value="Genomic_DNA"/>
</dbReference>
<accession>A0A379CIQ3</accession>